<feature type="domain" description="TonB C-terminal" evidence="2">
    <location>
        <begin position="474"/>
        <end position="568"/>
    </location>
</feature>
<dbReference type="Pfam" id="PF03544">
    <property type="entry name" value="TonB_C"/>
    <property type="match status" value="1"/>
</dbReference>
<evidence type="ECO:0000256" key="1">
    <source>
        <dbReference type="SAM" id="Phobius"/>
    </source>
</evidence>
<gene>
    <name evidence="3" type="ORF">BD847_1987</name>
</gene>
<dbReference type="OrthoDB" id="1522859at2"/>
<dbReference type="PANTHER" id="PTHR33446">
    <property type="entry name" value="PROTEIN TONB-RELATED"/>
    <property type="match status" value="1"/>
</dbReference>
<dbReference type="GO" id="GO:0031992">
    <property type="term" value="F:energy transducer activity"/>
    <property type="evidence" value="ECO:0007669"/>
    <property type="project" value="TreeGrafter"/>
</dbReference>
<feature type="transmembrane region" description="Helical" evidence="1">
    <location>
        <begin position="264"/>
        <end position="282"/>
    </location>
</feature>
<dbReference type="InterPro" id="IPR037682">
    <property type="entry name" value="TonB_C"/>
</dbReference>
<dbReference type="Pfam" id="PF05569">
    <property type="entry name" value="Peptidase_M56"/>
    <property type="match status" value="1"/>
</dbReference>
<dbReference type="InterPro" id="IPR051045">
    <property type="entry name" value="TonB-dependent_transducer"/>
</dbReference>
<dbReference type="SUPFAM" id="SSF74653">
    <property type="entry name" value="TolA/TonB C-terminal domain"/>
    <property type="match status" value="2"/>
</dbReference>
<proteinExistence type="predicted"/>
<dbReference type="RefSeq" id="WP_115888062.1">
    <property type="nucleotide sequence ID" value="NZ_QRDQ01000008.1"/>
</dbReference>
<sequence>MIDFIYKSSLSLFVLLVIYHLVLERQKMHKFNRFYLMFSLVFSLVLPFVTIEIARESTVSVQQTYRFLAQNMQIQNQAVAVQSFDYTSLILGCLYGLITLLLIFRFINNLLKIYSKIKNGNLTVYKNASLVLIDEQIAPHTFLNYIFLNKTDYHNQKIEEQLYSHELIHVTQKHTWDVLFIETLKTIFWFNPLFLFYKKAIQLNHEFLADENVVTSFNDVPFYQNLLLLHANTNSISGLTSNLNYSVTKKRFIMMTKTVSKTKVLLSKIVLLPLFSGLFFFICIESVGQNNSNSSVISGDNLIVSNELKPEWVAKSRRKEILATKEPEIMMSIAYSLEDTKVNQPALQSAMEKISNYITNNYVSPKGIDKKDEVATIKFLLNDDGTLADIKITSNKGTATEAEILRILKSGSNFIPEKKHGKADWKPIAIVMDFWPVEAEEIKKEAAASSPTAPAITSTDIIVDPIEKKPEFLGGALEFYKFIGKNFKMPAEASKNKIQGKVYIEFMVEKDGSLSEFKIVKDLGYGIGDEVIQALKLSPTWTPGSENGKPVRVLYRLPVTIENNETPKSMKQ</sequence>
<evidence type="ECO:0000313" key="3">
    <source>
        <dbReference type="EMBL" id="RED25239.1"/>
    </source>
</evidence>
<feature type="transmembrane region" description="Helical" evidence="1">
    <location>
        <begin position="34"/>
        <end position="54"/>
    </location>
</feature>
<dbReference type="CDD" id="cd07341">
    <property type="entry name" value="M56_BlaR1_MecR1_like"/>
    <property type="match status" value="1"/>
</dbReference>
<keyword evidence="1" id="KW-0472">Membrane</keyword>
<dbReference type="Proteomes" id="UP000257004">
    <property type="component" value="Unassembled WGS sequence"/>
</dbReference>
<dbReference type="Gene3D" id="3.30.1150.10">
    <property type="match status" value="1"/>
</dbReference>
<dbReference type="PANTHER" id="PTHR33446:SF2">
    <property type="entry name" value="PROTEIN TONB"/>
    <property type="match status" value="1"/>
</dbReference>
<dbReference type="EMBL" id="QRDQ01000008">
    <property type="protein sequence ID" value="RED25239.1"/>
    <property type="molecule type" value="Genomic_DNA"/>
</dbReference>
<dbReference type="AlphaFoldDB" id="A0A3D9FWS7"/>
<keyword evidence="1" id="KW-1133">Transmembrane helix</keyword>
<accession>A0A3D9FWS7</accession>
<dbReference type="GO" id="GO:0098797">
    <property type="term" value="C:plasma membrane protein complex"/>
    <property type="evidence" value="ECO:0007669"/>
    <property type="project" value="TreeGrafter"/>
</dbReference>
<keyword evidence="4" id="KW-1185">Reference proteome</keyword>
<keyword evidence="1" id="KW-0812">Transmembrane</keyword>
<feature type="transmembrane region" description="Helical" evidence="1">
    <location>
        <begin position="86"/>
        <end position="107"/>
    </location>
</feature>
<protein>
    <submittedName>
        <fullName evidence="3">Beta-lactamase regulating signal transducer with metallopeptidase domain</fullName>
    </submittedName>
</protein>
<comment type="caution">
    <text evidence="3">The sequence shown here is derived from an EMBL/GenBank/DDBJ whole genome shotgun (WGS) entry which is preliminary data.</text>
</comment>
<organism evidence="3 4">
    <name type="scientific">Flavobacterium cutihirudinis</name>
    <dbReference type="NCBI Taxonomy" id="1265740"/>
    <lineage>
        <taxon>Bacteria</taxon>
        <taxon>Pseudomonadati</taxon>
        <taxon>Bacteroidota</taxon>
        <taxon>Flavobacteriia</taxon>
        <taxon>Flavobacteriales</taxon>
        <taxon>Flavobacteriaceae</taxon>
        <taxon>Flavobacterium</taxon>
    </lineage>
</organism>
<reference evidence="3 4" key="1">
    <citation type="submission" date="2018-07" db="EMBL/GenBank/DDBJ databases">
        <title>Genomic Encyclopedia of Archaeal and Bacterial Type Strains, Phase II (KMG-II): from individual species to whole genera.</title>
        <authorList>
            <person name="Goeker M."/>
        </authorList>
    </citation>
    <scope>NUCLEOTIDE SEQUENCE [LARGE SCALE GENOMIC DNA]</scope>
    <source>
        <strain evidence="3 4">DSM 25795</strain>
    </source>
</reference>
<name>A0A3D9FWS7_9FLAO</name>
<dbReference type="PROSITE" id="PS52015">
    <property type="entry name" value="TONB_CTD"/>
    <property type="match status" value="1"/>
</dbReference>
<feature type="transmembrane region" description="Helical" evidence="1">
    <location>
        <begin position="6"/>
        <end position="22"/>
    </location>
</feature>
<evidence type="ECO:0000313" key="4">
    <source>
        <dbReference type="Proteomes" id="UP000257004"/>
    </source>
</evidence>
<dbReference type="InterPro" id="IPR008756">
    <property type="entry name" value="Peptidase_M56"/>
</dbReference>
<evidence type="ECO:0000259" key="2">
    <source>
        <dbReference type="PROSITE" id="PS52015"/>
    </source>
</evidence>
<dbReference type="GO" id="GO:0055085">
    <property type="term" value="P:transmembrane transport"/>
    <property type="evidence" value="ECO:0007669"/>
    <property type="project" value="InterPro"/>
</dbReference>